<gene>
    <name evidence="1" type="ORF">GCM10010140_16560</name>
</gene>
<evidence type="ECO:0000313" key="1">
    <source>
        <dbReference type="EMBL" id="GGP87827.1"/>
    </source>
</evidence>
<accession>A0ABQ2QNX4</accession>
<protein>
    <recommendedName>
        <fullName evidence="3">Plasmid maintenance system killer protein</fullName>
    </recommendedName>
</protein>
<evidence type="ECO:0000313" key="2">
    <source>
        <dbReference type="Proteomes" id="UP000611554"/>
    </source>
</evidence>
<reference evidence="2" key="1">
    <citation type="journal article" date="2019" name="Int. J. Syst. Evol. Microbiol.">
        <title>The Global Catalogue of Microorganisms (GCM) 10K type strain sequencing project: providing services to taxonomists for standard genome sequencing and annotation.</title>
        <authorList>
            <consortium name="The Broad Institute Genomics Platform"/>
            <consortium name="The Broad Institute Genome Sequencing Center for Infectious Disease"/>
            <person name="Wu L."/>
            <person name="Ma J."/>
        </authorList>
    </citation>
    <scope>NUCLEOTIDE SEQUENCE [LARGE SCALE GENOMIC DNA]</scope>
    <source>
        <strain evidence="2">JCM 3115</strain>
    </source>
</reference>
<dbReference type="InterPro" id="IPR035093">
    <property type="entry name" value="RelE/ParE_toxin_dom_sf"/>
</dbReference>
<keyword evidence="2" id="KW-1185">Reference proteome</keyword>
<name>A0ABQ2QNX4_9ACTN</name>
<evidence type="ECO:0008006" key="3">
    <source>
        <dbReference type="Google" id="ProtNLM"/>
    </source>
</evidence>
<comment type="caution">
    <text evidence="1">The sequence shown here is derived from an EMBL/GenBank/DDBJ whole genome shotgun (WGS) entry which is preliminary data.</text>
</comment>
<dbReference type="Gene3D" id="3.30.2310.20">
    <property type="entry name" value="RelE-like"/>
    <property type="match status" value="1"/>
</dbReference>
<dbReference type="EMBL" id="BMQJ01000003">
    <property type="protein sequence ID" value="GGP87827.1"/>
    <property type="molecule type" value="Genomic_DNA"/>
</dbReference>
<organism evidence="1 2">
    <name type="scientific">Streptosporangium pseudovulgare</name>
    <dbReference type="NCBI Taxonomy" id="35765"/>
    <lineage>
        <taxon>Bacteria</taxon>
        <taxon>Bacillati</taxon>
        <taxon>Actinomycetota</taxon>
        <taxon>Actinomycetes</taxon>
        <taxon>Streptosporangiales</taxon>
        <taxon>Streptosporangiaceae</taxon>
        <taxon>Streptosporangium</taxon>
    </lineage>
</organism>
<dbReference type="SUPFAM" id="SSF143011">
    <property type="entry name" value="RelE-like"/>
    <property type="match status" value="1"/>
</dbReference>
<sequence length="107" mass="12291">MEVFYADRRLQLVCQSDREMRAAYGAEGARKLRQRLQALRVANTLDDLFCMPGRCHPLRGNYAGCHAMDLHRGWRLVFRLMTPKEKADQGLAEEEAALVIEIVDYHG</sequence>
<proteinExistence type="predicted"/>
<dbReference type="Proteomes" id="UP000611554">
    <property type="component" value="Unassembled WGS sequence"/>
</dbReference>